<dbReference type="Gene3D" id="1.10.760.10">
    <property type="entry name" value="Cytochrome c-like domain"/>
    <property type="match status" value="1"/>
</dbReference>
<dbReference type="InterPro" id="IPR036909">
    <property type="entry name" value="Cyt_c-like_dom_sf"/>
</dbReference>
<sequence>MKQVSLLASIAIVSLLIYSCGSGSSSGADSQSSSGSAAGDSSMVAPENKTAGQGAADEAKGKGKFTEVKLTHPLDKAMVAGGKTVYDVKCAACHKLTGEKLVGPGWKGVTDRRKPEWIMNFVTNTDEMIDKDPAAQAMLEQCMVRMPNQHLTDDEARHVLEYMRENDGKN</sequence>
<feature type="domain" description="Cytochrome c" evidence="6">
    <location>
        <begin position="77"/>
        <end position="167"/>
    </location>
</feature>
<feature type="region of interest" description="Disordered" evidence="5">
    <location>
        <begin position="28"/>
        <end position="62"/>
    </location>
</feature>
<dbReference type="PROSITE" id="PS51257">
    <property type="entry name" value="PROKAR_LIPOPROTEIN"/>
    <property type="match status" value="1"/>
</dbReference>
<keyword evidence="3 4" id="KW-0408">Iron</keyword>
<keyword evidence="1 4" id="KW-0349">Heme</keyword>
<accession>A0A1H8HFZ2</accession>
<dbReference type="GO" id="GO:0020037">
    <property type="term" value="F:heme binding"/>
    <property type="evidence" value="ECO:0007669"/>
    <property type="project" value="InterPro"/>
</dbReference>
<dbReference type="GO" id="GO:0046872">
    <property type="term" value="F:metal ion binding"/>
    <property type="evidence" value="ECO:0007669"/>
    <property type="project" value="UniProtKB-KW"/>
</dbReference>
<feature type="compositionally biased region" description="Low complexity" evidence="5">
    <location>
        <begin position="28"/>
        <end position="42"/>
    </location>
</feature>
<keyword evidence="2 4" id="KW-0479">Metal-binding</keyword>
<gene>
    <name evidence="7" type="ORF">SAMN04488505_11159</name>
</gene>
<proteinExistence type="predicted"/>
<dbReference type="AlphaFoldDB" id="A0A1H8HFZ2"/>
<protein>
    <submittedName>
        <fullName evidence="7">Cytochrome c</fullName>
    </submittedName>
</protein>
<name>A0A1H8HFZ2_9BACT</name>
<dbReference type="STRING" id="573321.SAMN04488505_11159"/>
<dbReference type="InterPro" id="IPR009056">
    <property type="entry name" value="Cyt_c-like_dom"/>
</dbReference>
<dbReference type="PROSITE" id="PS51007">
    <property type="entry name" value="CYTC"/>
    <property type="match status" value="1"/>
</dbReference>
<evidence type="ECO:0000313" key="8">
    <source>
        <dbReference type="Proteomes" id="UP000198984"/>
    </source>
</evidence>
<dbReference type="Pfam" id="PF00034">
    <property type="entry name" value="Cytochrom_C"/>
    <property type="match status" value="1"/>
</dbReference>
<evidence type="ECO:0000256" key="2">
    <source>
        <dbReference type="ARBA" id="ARBA00022723"/>
    </source>
</evidence>
<dbReference type="SUPFAM" id="SSF46626">
    <property type="entry name" value="Cytochrome c"/>
    <property type="match status" value="1"/>
</dbReference>
<evidence type="ECO:0000256" key="4">
    <source>
        <dbReference type="PROSITE-ProRule" id="PRU00433"/>
    </source>
</evidence>
<evidence type="ECO:0000313" key="7">
    <source>
        <dbReference type="EMBL" id="SEN55231.1"/>
    </source>
</evidence>
<organism evidence="7 8">
    <name type="scientific">Chitinophaga rupis</name>
    <dbReference type="NCBI Taxonomy" id="573321"/>
    <lineage>
        <taxon>Bacteria</taxon>
        <taxon>Pseudomonadati</taxon>
        <taxon>Bacteroidota</taxon>
        <taxon>Chitinophagia</taxon>
        <taxon>Chitinophagales</taxon>
        <taxon>Chitinophagaceae</taxon>
        <taxon>Chitinophaga</taxon>
    </lineage>
</organism>
<dbReference type="GO" id="GO:0009055">
    <property type="term" value="F:electron transfer activity"/>
    <property type="evidence" value="ECO:0007669"/>
    <property type="project" value="InterPro"/>
</dbReference>
<dbReference type="EMBL" id="FOBB01000011">
    <property type="protein sequence ID" value="SEN55231.1"/>
    <property type="molecule type" value="Genomic_DNA"/>
</dbReference>
<evidence type="ECO:0000256" key="1">
    <source>
        <dbReference type="ARBA" id="ARBA00022617"/>
    </source>
</evidence>
<evidence type="ECO:0000259" key="6">
    <source>
        <dbReference type="PROSITE" id="PS51007"/>
    </source>
</evidence>
<evidence type="ECO:0000256" key="3">
    <source>
        <dbReference type="ARBA" id="ARBA00023004"/>
    </source>
</evidence>
<dbReference type="OrthoDB" id="2827525at2"/>
<dbReference type="RefSeq" id="WP_089920097.1">
    <property type="nucleotide sequence ID" value="NZ_FOBB01000011.1"/>
</dbReference>
<evidence type="ECO:0000256" key="5">
    <source>
        <dbReference type="SAM" id="MobiDB-lite"/>
    </source>
</evidence>
<keyword evidence="8" id="KW-1185">Reference proteome</keyword>
<reference evidence="7 8" key="1">
    <citation type="submission" date="2016-10" db="EMBL/GenBank/DDBJ databases">
        <authorList>
            <person name="de Groot N.N."/>
        </authorList>
    </citation>
    <scope>NUCLEOTIDE SEQUENCE [LARGE SCALE GENOMIC DNA]</scope>
    <source>
        <strain evidence="7 8">DSM 21039</strain>
    </source>
</reference>
<dbReference type="Proteomes" id="UP000198984">
    <property type="component" value="Unassembled WGS sequence"/>
</dbReference>